<feature type="chain" id="PRO_5027106311" description="Cohesin domain-containing protein" evidence="1">
    <location>
        <begin position="24"/>
        <end position="175"/>
    </location>
</feature>
<reference evidence="2 3" key="1">
    <citation type="submission" date="2020-05" db="EMBL/GenBank/DDBJ databases">
        <title>Complete genome sequence of Gemmatimonas greenlandica TET16.</title>
        <authorList>
            <person name="Zeng Y."/>
        </authorList>
    </citation>
    <scope>NUCLEOTIDE SEQUENCE [LARGE SCALE GENOMIC DNA]</scope>
    <source>
        <strain evidence="2 3">TET16</strain>
    </source>
</reference>
<name>A0A6M4IRX4_9BACT</name>
<sequence>MRRNMTAGWRVAAVLSFALAASACRDTLGDGAVNPLPSTQATAQLVITPAMAGDSVITVDVRVSGLDGMGASSSAQAKAVSMTAAVAYDTTQLRYLTDASPSDGALRAVNAGRGRVMIAAAHATGFTSDVFARVRFVARSEQAAATLSLQLSELHLSDATDVRERLTVLPTAVLK</sequence>
<protein>
    <recommendedName>
        <fullName evidence="4">Cohesin domain-containing protein</fullName>
    </recommendedName>
</protein>
<feature type="signal peptide" evidence="1">
    <location>
        <begin position="1"/>
        <end position="23"/>
    </location>
</feature>
<dbReference type="Proteomes" id="UP000500938">
    <property type="component" value="Chromosome"/>
</dbReference>
<keyword evidence="1" id="KW-0732">Signal</keyword>
<gene>
    <name evidence="2" type="ORF">HKW67_12050</name>
</gene>
<evidence type="ECO:0008006" key="4">
    <source>
        <dbReference type="Google" id="ProtNLM"/>
    </source>
</evidence>
<keyword evidence="3" id="KW-1185">Reference proteome</keyword>
<evidence type="ECO:0000313" key="3">
    <source>
        <dbReference type="Proteomes" id="UP000500938"/>
    </source>
</evidence>
<proteinExistence type="predicted"/>
<dbReference type="EMBL" id="CP053085">
    <property type="protein sequence ID" value="QJR36186.1"/>
    <property type="molecule type" value="Genomic_DNA"/>
</dbReference>
<dbReference type="RefSeq" id="WP_171225621.1">
    <property type="nucleotide sequence ID" value="NZ_CP053085.1"/>
</dbReference>
<accession>A0A6M4IRX4</accession>
<dbReference type="AlphaFoldDB" id="A0A6M4IRX4"/>
<organism evidence="2 3">
    <name type="scientific">Gemmatimonas groenlandica</name>
    <dbReference type="NCBI Taxonomy" id="2732249"/>
    <lineage>
        <taxon>Bacteria</taxon>
        <taxon>Pseudomonadati</taxon>
        <taxon>Gemmatimonadota</taxon>
        <taxon>Gemmatimonadia</taxon>
        <taxon>Gemmatimonadales</taxon>
        <taxon>Gemmatimonadaceae</taxon>
        <taxon>Gemmatimonas</taxon>
    </lineage>
</organism>
<evidence type="ECO:0000256" key="1">
    <source>
        <dbReference type="SAM" id="SignalP"/>
    </source>
</evidence>
<evidence type="ECO:0000313" key="2">
    <source>
        <dbReference type="EMBL" id="QJR36186.1"/>
    </source>
</evidence>
<dbReference type="KEGG" id="ggr:HKW67_12050"/>
<dbReference type="PROSITE" id="PS51257">
    <property type="entry name" value="PROKAR_LIPOPROTEIN"/>
    <property type="match status" value="1"/>
</dbReference>